<feature type="region of interest" description="Disordered" evidence="1">
    <location>
        <begin position="1"/>
        <end position="24"/>
    </location>
</feature>
<feature type="region of interest" description="Disordered" evidence="1">
    <location>
        <begin position="51"/>
        <end position="74"/>
    </location>
</feature>
<comment type="caution">
    <text evidence="2">The sequence shown here is derived from an EMBL/GenBank/DDBJ whole genome shotgun (WGS) entry which is preliminary data.</text>
</comment>
<organism evidence="2 3">
    <name type="scientific">Pleurodeles waltl</name>
    <name type="common">Iberian ribbed newt</name>
    <dbReference type="NCBI Taxonomy" id="8319"/>
    <lineage>
        <taxon>Eukaryota</taxon>
        <taxon>Metazoa</taxon>
        <taxon>Chordata</taxon>
        <taxon>Craniata</taxon>
        <taxon>Vertebrata</taxon>
        <taxon>Euteleostomi</taxon>
        <taxon>Amphibia</taxon>
        <taxon>Batrachia</taxon>
        <taxon>Caudata</taxon>
        <taxon>Salamandroidea</taxon>
        <taxon>Salamandridae</taxon>
        <taxon>Pleurodelinae</taxon>
        <taxon>Pleurodeles</taxon>
    </lineage>
</organism>
<reference evidence="2" key="1">
    <citation type="journal article" date="2022" name="bioRxiv">
        <title>Sequencing and chromosome-scale assembly of the giantPleurodeles waltlgenome.</title>
        <authorList>
            <person name="Brown T."/>
            <person name="Elewa A."/>
            <person name="Iarovenko S."/>
            <person name="Subramanian E."/>
            <person name="Araus A.J."/>
            <person name="Petzold A."/>
            <person name="Susuki M."/>
            <person name="Suzuki K.-i.T."/>
            <person name="Hayashi T."/>
            <person name="Toyoda A."/>
            <person name="Oliveira C."/>
            <person name="Osipova E."/>
            <person name="Leigh N.D."/>
            <person name="Simon A."/>
            <person name="Yun M.H."/>
        </authorList>
    </citation>
    <scope>NUCLEOTIDE SEQUENCE</scope>
    <source>
        <strain evidence="2">20211129_DDA</strain>
        <tissue evidence="2">Liver</tissue>
    </source>
</reference>
<dbReference type="Proteomes" id="UP001066276">
    <property type="component" value="Chromosome 6"/>
</dbReference>
<evidence type="ECO:0000313" key="3">
    <source>
        <dbReference type="Proteomes" id="UP001066276"/>
    </source>
</evidence>
<evidence type="ECO:0000313" key="2">
    <source>
        <dbReference type="EMBL" id="KAJ1143524.1"/>
    </source>
</evidence>
<keyword evidence="3" id="KW-1185">Reference proteome</keyword>
<protein>
    <submittedName>
        <fullName evidence="2">Uncharacterized protein</fullName>
    </submittedName>
</protein>
<gene>
    <name evidence="2" type="ORF">NDU88_009832</name>
</gene>
<evidence type="ECO:0000256" key="1">
    <source>
        <dbReference type="SAM" id="MobiDB-lite"/>
    </source>
</evidence>
<sequence length="74" mass="7845">MYAGGDASCPEGPEPRARGPGPVWGCGGQGMRALCSPIPQTVKCDTFEVETTKRNAHDPSHDVFRGEGDSNQRA</sequence>
<accession>A0AAV7QWV8</accession>
<name>A0AAV7QWV8_PLEWA</name>
<proteinExistence type="predicted"/>
<dbReference type="EMBL" id="JANPWB010000010">
    <property type="protein sequence ID" value="KAJ1143524.1"/>
    <property type="molecule type" value="Genomic_DNA"/>
</dbReference>
<dbReference type="AlphaFoldDB" id="A0AAV7QWV8"/>